<name>A0AAV2DCW5_9ROSI</name>
<organism evidence="3 4">
    <name type="scientific">Linum trigynum</name>
    <dbReference type="NCBI Taxonomy" id="586398"/>
    <lineage>
        <taxon>Eukaryota</taxon>
        <taxon>Viridiplantae</taxon>
        <taxon>Streptophyta</taxon>
        <taxon>Embryophyta</taxon>
        <taxon>Tracheophyta</taxon>
        <taxon>Spermatophyta</taxon>
        <taxon>Magnoliopsida</taxon>
        <taxon>eudicotyledons</taxon>
        <taxon>Gunneridae</taxon>
        <taxon>Pentapetalae</taxon>
        <taxon>rosids</taxon>
        <taxon>fabids</taxon>
        <taxon>Malpighiales</taxon>
        <taxon>Linaceae</taxon>
        <taxon>Linum</taxon>
    </lineage>
</organism>
<evidence type="ECO:0000313" key="4">
    <source>
        <dbReference type="Proteomes" id="UP001497516"/>
    </source>
</evidence>
<dbReference type="AlphaFoldDB" id="A0AAV2DCW5"/>
<feature type="region of interest" description="Disordered" evidence="1">
    <location>
        <begin position="57"/>
        <end position="106"/>
    </location>
</feature>
<dbReference type="EMBL" id="OZ034815">
    <property type="protein sequence ID" value="CAL1371714.1"/>
    <property type="molecule type" value="Genomic_DNA"/>
</dbReference>
<proteinExistence type="predicted"/>
<sequence>MQVDEDHRWNWSWVAGISVVLICLIFFGKFLDDYYPPNVNIYERGRKGLWGDKEKPVNADPYVPPPPPENVNVVEDVESPGNRSSAASSSITLPGSSSVQSFDGEHHRPSSVASSVWGFLHRAMDAFSTPSGYSRLSTVDSPEIDPESGHEEDNRSSSVASSVLGGLNRALGVFSTPSGYSPLSSLDSFDREPAIGFEGILDRVNVDHNRGATSEIEMMLRNQPSGASSSSSPPPPPPVH</sequence>
<keyword evidence="2" id="KW-0472">Membrane</keyword>
<gene>
    <name evidence="3" type="ORF">LTRI10_LOCUS13763</name>
</gene>
<feature type="transmembrane region" description="Helical" evidence="2">
    <location>
        <begin position="12"/>
        <end position="31"/>
    </location>
</feature>
<dbReference type="Proteomes" id="UP001497516">
    <property type="component" value="Chromosome 2"/>
</dbReference>
<evidence type="ECO:0000313" key="3">
    <source>
        <dbReference type="EMBL" id="CAL1371714.1"/>
    </source>
</evidence>
<keyword evidence="2" id="KW-0812">Transmembrane</keyword>
<evidence type="ECO:0000256" key="1">
    <source>
        <dbReference type="SAM" id="MobiDB-lite"/>
    </source>
</evidence>
<keyword evidence="2" id="KW-1133">Transmembrane helix</keyword>
<evidence type="ECO:0000256" key="2">
    <source>
        <dbReference type="SAM" id="Phobius"/>
    </source>
</evidence>
<feature type="region of interest" description="Disordered" evidence="1">
    <location>
        <begin position="220"/>
        <end position="240"/>
    </location>
</feature>
<feature type="region of interest" description="Disordered" evidence="1">
    <location>
        <begin position="131"/>
        <end position="160"/>
    </location>
</feature>
<feature type="compositionally biased region" description="Low complexity" evidence="1">
    <location>
        <begin position="70"/>
        <end position="98"/>
    </location>
</feature>
<keyword evidence="4" id="KW-1185">Reference proteome</keyword>
<feature type="compositionally biased region" description="Polar residues" evidence="1">
    <location>
        <begin position="131"/>
        <end position="140"/>
    </location>
</feature>
<reference evidence="3 4" key="1">
    <citation type="submission" date="2024-04" db="EMBL/GenBank/DDBJ databases">
        <authorList>
            <person name="Fracassetti M."/>
        </authorList>
    </citation>
    <scope>NUCLEOTIDE SEQUENCE [LARGE SCALE GENOMIC DNA]</scope>
</reference>
<accession>A0AAV2DCW5</accession>
<protein>
    <submittedName>
        <fullName evidence="3">Uncharacterized protein</fullName>
    </submittedName>
</protein>